<evidence type="ECO:0000313" key="3">
    <source>
        <dbReference type="Proteomes" id="UP000006666"/>
    </source>
</evidence>
<dbReference type="SUPFAM" id="SSF51556">
    <property type="entry name" value="Metallo-dependent hydrolases"/>
    <property type="match status" value="1"/>
</dbReference>
<dbReference type="Pfam" id="PF01979">
    <property type="entry name" value="Amidohydro_1"/>
    <property type="match status" value="1"/>
</dbReference>
<dbReference type="InterPro" id="IPR011059">
    <property type="entry name" value="Metal-dep_hydrolase_composite"/>
</dbReference>
<dbReference type="AlphaFoldDB" id="C7NGX2"/>
<dbReference type="InterPro" id="IPR032466">
    <property type="entry name" value="Metal_Hydrolase"/>
</dbReference>
<dbReference type="eggNOG" id="COG1228">
    <property type="taxonomic scope" value="Bacteria"/>
</dbReference>
<dbReference type="HOGENOM" id="CLU_023620_0_0_11"/>
<dbReference type="KEGG" id="kse:Ksed_11020"/>
<dbReference type="PANTHER" id="PTHR43135:SF4">
    <property type="entry name" value="AMIDOHYDROLASE-RELATED DOMAIN-CONTAINING PROTEIN"/>
    <property type="match status" value="1"/>
</dbReference>
<dbReference type="InterPro" id="IPR051781">
    <property type="entry name" value="Metallo-dep_Hydrolase"/>
</dbReference>
<proteinExistence type="predicted"/>
<dbReference type="RefSeq" id="WP_015779087.1">
    <property type="nucleotide sequence ID" value="NC_013169.1"/>
</dbReference>
<evidence type="ECO:0000259" key="1">
    <source>
        <dbReference type="Pfam" id="PF01979"/>
    </source>
</evidence>
<organism evidence="2 3">
    <name type="scientific">Kytococcus sedentarius (strain ATCC 14392 / DSM 20547 / JCM 11482 / CCUG 33030 / NBRC 15357 / NCTC 11040 / CCM 314 / 541)</name>
    <name type="common">Micrococcus sedentarius</name>
    <dbReference type="NCBI Taxonomy" id="478801"/>
    <lineage>
        <taxon>Bacteria</taxon>
        <taxon>Bacillati</taxon>
        <taxon>Actinomycetota</taxon>
        <taxon>Actinomycetes</taxon>
        <taxon>Micrococcales</taxon>
        <taxon>Kytococcaceae</taxon>
        <taxon>Kytococcus</taxon>
    </lineage>
</organism>
<sequence>MSTAQQPVWHLTGQVITGPEEVRSEAWVVDGRLTFEAPPAAMPTERLEGYVLPGLVDAHCHVGLEADGGVPAERAEEHAVSEREAGALLLRDAGSPVDTSWIQEREDLPRLIRAGRHIARPKRYIRNFAHEIEPDQLVEYVRREARAGDGWVKLVGDWIDRDAGDLRPLWPVDVLTEAIAAAHEEGARVTAHCFDEQSLFDFAAAGTDCIEHATGLTPESVEIFAAQDIAIVPTLINIENFPAFAAAGEAKFPAYAAHMRDMFERRFETVALAREAGVRIYAGTDAGGQLPHGLIAREVEALMSVGMSATEAIGAATWEAREWLGHEGLVEGASADVVVYADDPRQDVRVLADPQHVLLRGARHGG</sequence>
<dbReference type="STRING" id="478801.Ksed_11020"/>
<keyword evidence="3" id="KW-1185">Reference proteome</keyword>
<dbReference type="Gene3D" id="3.20.20.140">
    <property type="entry name" value="Metal-dependent hydrolases"/>
    <property type="match status" value="1"/>
</dbReference>
<dbReference type="InterPro" id="IPR006680">
    <property type="entry name" value="Amidohydro-rel"/>
</dbReference>
<dbReference type="Gene3D" id="2.30.40.10">
    <property type="entry name" value="Urease, subunit C, domain 1"/>
    <property type="match status" value="1"/>
</dbReference>
<feature type="domain" description="Amidohydrolase-related" evidence="1">
    <location>
        <begin position="50"/>
        <end position="355"/>
    </location>
</feature>
<accession>C7NGX2</accession>
<reference evidence="2 3" key="1">
    <citation type="journal article" date="2009" name="Stand. Genomic Sci.">
        <title>Complete genome sequence of Kytococcus sedentarius type strain (541).</title>
        <authorList>
            <person name="Sims D."/>
            <person name="Brettin T."/>
            <person name="Detter J.C."/>
            <person name="Han C."/>
            <person name="Lapidus A."/>
            <person name="Copeland A."/>
            <person name="Glavina Del Rio T."/>
            <person name="Nolan M."/>
            <person name="Chen F."/>
            <person name="Lucas S."/>
            <person name="Tice H."/>
            <person name="Cheng J.F."/>
            <person name="Bruce D."/>
            <person name="Goodwin L."/>
            <person name="Pitluck S."/>
            <person name="Ovchinnikova G."/>
            <person name="Pati A."/>
            <person name="Ivanova N."/>
            <person name="Mavrommatis K."/>
            <person name="Chen A."/>
            <person name="Palaniappan K."/>
            <person name="D'haeseleer P."/>
            <person name="Chain P."/>
            <person name="Bristow J."/>
            <person name="Eisen J.A."/>
            <person name="Markowitz V."/>
            <person name="Hugenholtz P."/>
            <person name="Schneider S."/>
            <person name="Goker M."/>
            <person name="Pukall R."/>
            <person name="Kyrpides N.C."/>
            <person name="Klenk H.P."/>
        </authorList>
    </citation>
    <scope>NUCLEOTIDE SEQUENCE [LARGE SCALE GENOMIC DNA]</scope>
    <source>
        <strain evidence="3">ATCC 14392 / DSM 20547 / JCM 11482 / CCUG 33030 / NBRC 15357 / NCTC 11040 / CCM 314 / 541</strain>
    </source>
</reference>
<protein>
    <submittedName>
        <fullName evidence="2">Amidohydrolase, imidazolonepropionase</fullName>
    </submittedName>
</protein>
<dbReference type="Proteomes" id="UP000006666">
    <property type="component" value="Chromosome"/>
</dbReference>
<dbReference type="GO" id="GO:0016810">
    <property type="term" value="F:hydrolase activity, acting on carbon-nitrogen (but not peptide) bonds"/>
    <property type="evidence" value="ECO:0007669"/>
    <property type="project" value="InterPro"/>
</dbReference>
<name>C7NGX2_KYTSD</name>
<evidence type="ECO:0000313" key="2">
    <source>
        <dbReference type="EMBL" id="ACV06142.1"/>
    </source>
</evidence>
<dbReference type="PANTHER" id="PTHR43135">
    <property type="entry name" value="ALPHA-D-RIBOSE 1-METHYLPHOSPHONATE 5-TRIPHOSPHATE DIPHOSPHATASE"/>
    <property type="match status" value="1"/>
</dbReference>
<gene>
    <name evidence="2" type="ordered locus">Ksed_11020</name>
</gene>
<dbReference type="EMBL" id="CP001686">
    <property type="protein sequence ID" value="ACV06142.1"/>
    <property type="molecule type" value="Genomic_DNA"/>
</dbReference>